<dbReference type="AlphaFoldDB" id="A0A7M1T1M8"/>
<dbReference type="EMBL" id="CP063145">
    <property type="protein sequence ID" value="QOR73750.1"/>
    <property type="molecule type" value="Genomic_DNA"/>
</dbReference>
<accession>A0A7M1T1M8</accession>
<evidence type="ECO:0000313" key="1">
    <source>
        <dbReference type="EMBL" id="QOR73750.1"/>
    </source>
</evidence>
<sequence>MLSTNEIQETNSLIQDATTKNGRLYFPNKESLAATYKELKNQNIEAVQKFVNEKGIEYITSKDLFRISINYNILSLFSDYYKK</sequence>
<name>A0A7M1T1M8_9FLAO</name>
<proteinExistence type="predicted"/>
<protein>
    <submittedName>
        <fullName evidence="1">Uncharacterized protein</fullName>
    </submittedName>
</protein>
<organism evidence="1 2">
    <name type="scientific">Cruoricaptor ignavus</name>
    <dbReference type="NCBI Taxonomy" id="1118202"/>
    <lineage>
        <taxon>Bacteria</taxon>
        <taxon>Pseudomonadati</taxon>
        <taxon>Bacteroidota</taxon>
        <taxon>Flavobacteriia</taxon>
        <taxon>Flavobacteriales</taxon>
        <taxon>Weeksellaceae</taxon>
        <taxon>Cruoricaptor</taxon>
    </lineage>
</organism>
<reference evidence="1 2" key="1">
    <citation type="submission" date="2020-10" db="EMBL/GenBank/DDBJ databases">
        <title>Complete genome of Cruoricapor ignavus strain M1214 isolated from the blood culture of a febrile patient.</title>
        <authorList>
            <person name="Guglielmino C.J.D."/>
        </authorList>
    </citation>
    <scope>NUCLEOTIDE SEQUENCE [LARGE SCALE GENOMIC DNA]</scope>
    <source>
        <strain evidence="1 2">M1214</strain>
    </source>
</reference>
<evidence type="ECO:0000313" key="2">
    <source>
        <dbReference type="Proteomes" id="UP000593605"/>
    </source>
</evidence>
<dbReference type="Proteomes" id="UP000593605">
    <property type="component" value="Chromosome"/>
</dbReference>
<gene>
    <name evidence="1" type="ORF">IMZ16_09595</name>
</gene>
<dbReference type="RefSeq" id="WP_193439857.1">
    <property type="nucleotide sequence ID" value="NZ_CP063145.1"/>
</dbReference>
<dbReference type="KEGG" id="civ:IMZ16_09595"/>